<gene>
    <name evidence="3" type="ORF">MBUL_00699</name>
</gene>
<evidence type="ECO:0000313" key="3">
    <source>
        <dbReference type="EMBL" id="CAA2100496.1"/>
    </source>
</evidence>
<organism evidence="3">
    <name type="scientific">Methylobacterium bullatum</name>
    <dbReference type="NCBI Taxonomy" id="570505"/>
    <lineage>
        <taxon>Bacteria</taxon>
        <taxon>Pseudomonadati</taxon>
        <taxon>Pseudomonadota</taxon>
        <taxon>Alphaproteobacteria</taxon>
        <taxon>Hyphomicrobiales</taxon>
        <taxon>Methylobacteriaceae</taxon>
        <taxon>Methylobacterium</taxon>
    </lineage>
</organism>
<evidence type="ECO:0000256" key="1">
    <source>
        <dbReference type="SAM" id="MobiDB-lite"/>
    </source>
</evidence>
<evidence type="ECO:0000256" key="2">
    <source>
        <dbReference type="SAM" id="SignalP"/>
    </source>
</evidence>
<feature type="chain" id="PRO_5025483922" evidence="2">
    <location>
        <begin position="36"/>
        <end position="93"/>
    </location>
</feature>
<feature type="signal peptide" evidence="2">
    <location>
        <begin position="1"/>
        <end position="35"/>
    </location>
</feature>
<name>A0A679IKF9_9HYPH</name>
<accession>A0A679IKF9</accession>
<proteinExistence type="predicted"/>
<dbReference type="EMBL" id="LR743504">
    <property type="protein sequence ID" value="CAA2100496.1"/>
    <property type="molecule type" value="Genomic_DNA"/>
</dbReference>
<sequence>MQGRYKGSARPGRHRRVLAAILGLSFLMAQPEARAAVTGTGGGPETTVTAPHTSTTGQTVPPGAAGAPIVDPNERTERQKRLDRVLNGICQGC</sequence>
<dbReference type="AlphaFoldDB" id="A0A679IKF9"/>
<protein>
    <submittedName>
        <fullName evidence="3">Uncharacterized protein</fullName>
    </submittedName>
</protein>
<keyword evidence="2" id="KW-0732">Signal</keyword>
<reference evidence="3" key="1">
    <citation type="submission" date="2019-12" db="EMBL/GenBank/DDBJ databases">
        <authorList>
            <person name="Cremers G."/>
        </authorList>
    </citation>
    <scope>NUCLEOTIDE SEQUENCE</scope>
    <source>
        <strain evidence="3">Mbul1</strain>
    </source>
</reference>
<feature type="region of interest" description="Disordered" evidence="1">
    <location>
        <begin position="36"/>
        <end position="77"/>
    </location>
</feature>